<evidence type="ECO:0000313" key="6">
    <source>
        <dbReference type="Proteomes" id="UP001429745"/>
    </source>
</evidence>
<protein>
    <submittedName>
        <fullName evidence="5">Pyruvate dehydrogenase (Acetyl-transferring) E1 component subunit alpha</fullName>
    </submittedName>
</protein>
<keyword evidence="6" id="KW-1185">Reference proteome</keyword>
<sequence length="383" mass="41583">MTMTHTLTPTADLATDIDDVARLLTPDGRRLADPELDRWVTDVDAAALRDLYRDMMLVRRIDTEGVALQRQGQLALWPPCQGQEATQIGTARAMRADDFAFPSYRETGVVYARGAAPADFVLAWRGEEHSTYDPYELNAATQQIIIGAQTLHAVGYAMGIQRDGTDQASVAYFGDGASSQGDVNEAMVFASSFGAPVVFVCTNNHWAISEPVSVQAKFPIAGRAPGFGIPSLRVDGNDVLACLAAMRWALDHARRGAGPVFIEAVTYRMGPHTTSDDPTRYRDKDEVESWRRRDPIARVEALLRSMGEFDDEFAARVAADADALAADVREAAMSAVTSDPITVLDDVYAEPHSGLEEQRAWYSAYLAGFADAESATAAEGVGR</sequence>
<keyword evidence="5" id="KW-0670">Pyruvate</keyword>
<gene>
    <name evidence="5" type="primary">pdhA</name>
    <name evidence="5" type="ORF">HF576_19725</name>
</gene>
<comment type="caution">
    <text evidence="5">The sequence shown here is derived from an EMBL/GenBank/DDBJ whole genome shotgun (WGS) entry which is preliminary data.</text>
</comment>
<reference evidence="5 6" key="1">
    <citation type="submission" date="2020-04" db="EMBL/GenBank/DDBJ databases">
        <title>CFH 90308 Microbacterium sp.</title>
        <authorList>
            <person name="Nie G."/>
            <person name="Ming H."/>
            <person name="Xia T."/>
        </authorList>
    </citation>
    <scope>NUCLEOTIDE SEQUENCE [LARGE SCALE GENOMIC DNA]</scope>
    <source>
        <strain evidence="5 6">CFH 90308</strain>
    </source>
</reference>
<dbReference type="Gene3D" id="3.40.50.970">
    <property type="match status" value="1"/>
</dbReference>
<dbReference type="PANTHER" id="PTHR43380:SF1">
    <property type="entry name" value="2-OXOISOVALERATE DEHYDROGENASE SUBUNIT ALPHA, MITOCHONDRIAL"/>
    <property type="match status" value="1"/>
</dbReference>
<dbReference type="PANTHER" id="PTHR43380">
    <property type="entry name" value="2-OXOISOVALERATE DEHYDROGENASE SUBUNIT ALPHA, MITOCHONDRIAL"/>
    <property type="match status" value="1"/>
</dbReference>
<dbReference type="CDD" id="cd02000">
    <property type="entry name" value="TPP_E1_PDC_ADC_BCADC"/>
    <property type="match status" value="1"/>
</dbReference>
<dbReference type="InterPro" id="IPR017596">
    <property type="entry name" value="PdhA/BkdA"/>
</dbReference>
<accession>A0ABX1KG80</accession>
<comment type="cofactor">
    <cofactor evidence="1">
        <name>thiamine diphosphate</name>
        <dbReference type="ChEBI" id="CHEBI:58937"/>
    </cofactor>
</comment>
<dbReference type="InterPro" id="IPR001017">
    <property type="entry name" value="DH_E1"/>
</dbReference>
<dbReference type="InterPro" id="IPR029061">
    <property type="entry name" value="THDP-binding"/>
</dbReference>
<dbReference type="Pfam" id="PF00676">
    <property type="entry name" value="E1_dh"/>
    <property type="match status" value="1"/>
</dbReference>
<keyword evidence="3" id="KW-0786">Thiamine pyrophosphate</keyword>
<evidence type="ECO:0000256" key="2">
    <source>
        <dbReference type="ARBA" id="ARBA00023002"/>
    </source>
</evidence>
<dbReference type="Proteomes" id="UP001429745">
    <property type="component" value="Unassembled WGS sequence"/>
</dbReference>
<evidence type="ECO:0000259" key="4">
    <source>
        <dbReference type="Pfam" id="PF00676"/>
    </source>
</evidence>
<dbReference type="NCBIfam" id="TIGR03181">
    <property type="entry name" value="PDH_E1_alph_x"/>
    <property type="match status" value="1"/>
</dbReference>
<organism evidence="5 6">
    <name type="scientific">Microbacterium salsuginis</name>
    <dbReference type="NCBI Taxonomy" id="2722803"/>
    <lineage>
        <taxon>Bacteria</taxon>
        <taxon>Bacillati</taxon>
        <taxon>Actinomycetota</taxon>
        <taxon>Actinomycetes</taxon>
        <taxon>Micrococcales</taxon>
        <taxon>Microbacteriaceae</taxon>
        <taxon>Microbacterium</taxon>
    </lineage>
</organism>
<dbReference type="InterPro" id="IPR050771">
    <property type="entry name" value="Alpha-ketoacid_DH_E1_comp"/>
</dbReference>
<feature type="domain" description="Dehydrogenase E1 component" evidence="4">
    <location>
        <begin position="53"/>
        <end position="332"/>
    </location>
</feature>
<name>A0ABX1KG80_9MICO</name>
<keyword evidence="2" id="KW-0560">Oxidoreductase</keyword>
<dbReference type="EMBL" id="JABACI010000006">
    <property type="protein sequence ID" value="NLP86067.1"/>
    <property type="molecule type" value="Genomic_DNA"/>
</dbReference>
<dbReference type="SUPFAM" id="SSF52518">
    <property type="entry name" value="Thiamin diphosphate-binding fold (THDP-binding)"/>
    <property type="match status" value="1"/>
</dbReference>
<evidence type="ECO:0000256" key="3">
    <source>
        <dbReference type="ARBA" id="ARBA00023052"/>
    </source>
</evidence>
<evidence type="ECO:0000256" key="1">
    <source>
        <dbReference type="ARBA" id="ARBA00001964"/>
    </source>
</evidence>
<proteinExistence type="predicted"/>
<dbReference type="RefSeq" id="WP_168914543.1">
    <property type="nucleotide sequence ID" value="NZ_JABACI010000006.1"/>
</dbReference>
<evidence type="ECO:0000313" key="5">
    <source>
        <dbReference type="EMBL" id="NLP86067.1"/>
    </source>
</evidence>